<keyword evidence="2" id="KW-1185">Reference proteome</keyword>
<organism evidence="1 2">
    <name type="scientific">Pseudomonas ulcerans</name>
    <dbReference type="NCBI Taxonomy" id="3115852"/>
    <lineage>
        <taxon>Bacteria</taxon>
        <taxon>Pseudomonadati</taxon>
        <taxon>Pseudomonadota</taxon>
        <taxon>Gammaproteobacteria</taxon>
        <taxon>Pseudomonadales</taxon>
        <taxon>Pseudomonadaceae</taxon>
        <taxon>Pseudomonas</taxon>
    </lineage>
</organism>
<reference evidence="1 2" key="1">
    <citation type="submission" date="2024-01" db="EMBL/GenBank/DDBJ databases">
        <title>Unpublished Manusciprt.</title>
        <authorList>
            <person name="Duman M."/>
            <person name="Valdes E.G."/>
            <person name="Ajmi N."/>
            <person name="Altun S."/>
            <person name="Saticioglu I.B."/>
        </authorList>
    </citation>
    <scope>NUCLEOTIDE SEQUENCE [LARGE SCALE GENOMIC DNA]</scope>
    <source>
        <strain evidence="1 2">148P</strain>
    </source>
</reference>
<name>A0ABU7HL28_9PSED</name>
<evidence type="ECO:0000313" key="1">
    <source>
        <dbReference type="EMBL" id="MEE1932242.1"/>
    </source>
</evidence>
<comment type="caution">
    <text evidence="1">The sequence shown here is derived from an EMBL/GenBank/DDBJ whole genome shotgun (WGS) entry which is preliminary data.</text>
</comment>
<protein>
    <submittedName>
        <fullName evidence="1">Uncharacterized protein</fullName>
    </submittedName>
</protein>
<evidence type="ECO:0000313" key="2">
    <source>
        <dbReference type="Proteomes" id="UP001335100"/>
    </source>
</evidence>
<dbReference type="Proteomes" id="UP001335100">
    <property type="component" value="Unassembled WGS sequence"/>
</dbReference>
<accession>A0ABU7HL28</accession>
<sequence>MQEATHKALELAYQAILSDEAIARLEQVKTDREGVFLSSASANPVNLMIVGRETTSWFGGSRKTHITPGEEYLTASAKGHWQSAGQLAGSSKFRQLYRKAEKDMEPIGCSVSWHSPFAISYTKNYPVRYGEFENIAKLSRKLLSAQIEILKPKATLLALEPNHDIYTENFFQGRLTKIKAYERRKLWGFGIDGAPCFRTIHPRHAQGELSPINSLELPLENTTSTKNKDKT</sequence>
<dbReference type="EMBL" id="JAZDQJ010000002">
    <property type="protein sequence ID" value="MEE1932242.1"/>
    <property type="molecule type" value="Genomic_DNA"/>
</dbReference>
<gene>
    <name evidence="1" type="ORF">V0R50_03325</name>
</gene>
<dbReference type="RefSeq" id="WP_330073195.1">
    <property type="nucleotide sequence ID" value="NZ_JAZDQJ010000002.1"/>
</dbReference>
<proteinExistence type="predicted"/>